<dbReference type="GO" id="GO:0045087">
    <property type="term" value="P:innate immune response"/>
    <property type="evidence" value="ECO:0007669"/>
    <property type="project" value="UniProtKB-KW"/>
</dbReference>
<keyword evidence="5" id="KW-0399">Innate immunity</keyword>
<dbReference type="OrthoDB" id="7441167at2759"/>
<evidence type="ECO:0000256" key="3">
    <source>
        <dbReference type="ARBA" id="ARBA00022525"/>
    </source>
</evidence>
<name>A0A8J2QR86_9NEOP</name>
<proteinExistence type="inferred from homology"/>
<reference evidence="9" key="1">
    <citation type="submission" date="2021-09" db="EMBL/GenBank/DDBJ databases">
        <authorList>
            <person name="Martin H S."/>
        </authorList>
    </citation>
    <scope>NUCLEOTIDE SEQUENCE</scope>
</reference>
<evidence type="ECO:0000256" key="2">
    <source>
        <dbReference type="ARBA" id="ARBA00007550"/>
    </source>
</evidence>
<evidence type="ECO:0000256" key="6">
    <source>
        <dbReference type="ARBA" id="ARBA00022859"/>
    </source>
</evidence>
<evidence type="ECO:0000259" key="8">
    <source>
        <dbReference type="Pfam" id="PF03769"/>
    </source>
</evidence>
<evidence type="ECO:0000256" key="5">
    <source>
        <dbReference type="ARBA" id="ARBA00022588"/>
    </source>
</evidence>
<keyword evidence="4" id="KW-0929">Antimicrobial</keyword>
<comment type="similarity">
    <text evidence="2">Belongs to the attacin/sarcotoxin-2 family.</text>
</comment>
<feature type="domain" description="Attacin C-terminal" evidence="8">
    <location>
        <begin position="78"/>
        <end position="195"/>
    </location>
</feature>
<evidence type="ECO:0000256" key="4">
    <source>
        <dbReference type="ARBA" id="ARBA00022529"/>
    </source>
</evidence>
<dbReference type="InterPro" id="IPR005521">
    <property type="entry name" value="Attacin_C"/>
</dbReference>
<dbReference type="GO" id="GO:0005576">
    <property type="term" value="C:extracellular region"/>
    <property type="evidence" value="ECO:0007669"/>
    <property type="project" value="UniProtKB-SubCell"/>
</dbReference>
<protein>
    <submittedName>
        <fullName evidence="9">(African queen) hypothetical protein</fullName>
    </submittedName>
</protein>
<dbReference type="Pfam" id="PF03769">
    <property type="entry name" value="Attacin_C"/>
    <property type="match status" value="1"/>
</dbReference>
<keyword evidence="7" id="KW-0044">Antibiotic</keyword>
<sequence>MPLSGNMTENDDKTKNYSINAMKEIDGGQVLGSLHVHGYRDSVDPTKINAPPYNVATASLGVANNDGHSVNISGQHIPNFGNRVTTSANVNILKTDNHQLDVNAFSATTIPKSIQSFQTHGVGVDYAFKDKFGANASVSHTPAFQATDYSIGGKMNLHQTPNSSLNLNIGANRQDTAFGRGDWNKNAFIEFKKSF</sequence>
<dbReference type="Proteomes" id="UP000789524">
    <property type="component" value="Unassembled WGS sequence"/>
</dbReference>
<dbReference type="AlphaFoldDB" id="A0A8J2QR86"/>
<keyword evidence="10" id="KW-1185">Reference proteome</keyword>
<evidence type="ECO:0000313" key="10">
    <source>
        <dbReference type="Proteomes" id="UP000789524"/>
    </source>
</evidence>
<dbReference type="GO" id="GO:0042742">
    <property type="term" value="P:defense response to bacterium"/>
    <property type="evidence" value="ECO:0007669"/>
    <property type="project" value="UniProtKB-KW"/>
</dbReference>
<accession>A0A8J2QR86</accession>
<comment type="caution">
    <text evidence="9">The sequence shown here is derived from an EMBL/GenBank/DDBJ whole genome shotgun (WGS) entry which is preliminary data.</text>
</comment>
<evidence type="ECO:0000256" key="1">
    <source>
        <dbReference type="ARBA" id="ARBA00004613"/>
    </source>
</evidence>
<organism evidence="9 10">
    <name type="scientific">Danaus chrysippus</name>
    <name type="common">African queen</name>
    <dbReference type="NCBI Taxonomy" id="151541"/>
    <lineage>
        <taxon>Eukaryota</taxon>
        <taxon>Metazoa</taxon>
        <taxon>Ecdysozoa</taxon>
        <taxon>Arthropoda</taxon>
        <taxon>Hexapoda</taxon>
        <taxon>Insecta</taxon>
        <taxon>Pterygota</taxon>
        <taxon>Neoptera</taxon>
        <taxon>Endopterygota</taxon>
        <taxon>Lepidoptera</taxon>
        <taxon>Glossata</taxon>
        <taxon>Ditrysia</taxon>
        <taxon>Papilionoidea</taxon>
        <taxon>Nymphalidae</taxon>
        <taxon>Danainae</taxon>
        <taxon>Danaini</taxon>
        <taxon>Danaina</taxon>
        <taxon>Danaus</taxon>
        <taxon>Anosia</taxon>
    </lineage>
</organism>
<keyword evidence="3" id="KW-0964">Secreted</keyword>
<comment type="subcellular location">
    <subcellularLocation>
        <location evidence="1">Secreted</location>
    </subcellularLocation>
</comment>
<evidence type="ECO:0000313" key="9">
    <source>
        <dbReference type="EMBL" id="CAG9568606.1"/>
    </source>
</evidence>
<dbReference type="EMBL" id="CAKASE010000061">
    <property type="protein sequence ID" value="CAG9568606.1"/>
    <property type="molecule type" value="Genomic_DNA"/>
</dbReference>
<keyword evidence="6" id="KW-0391">Immunity</keyword>
<evidence type="ECO:0000256" key="7">
    <source>
        <dbReference type="ARBA" id="ARBA00023022"/>
    </source>
</evidence>
<gene>
    <name evidence="9" type="ORF">DCHRY22_LOCUS8470</name>
</gene>